<name>A0A7J7D8K3_TRIWF</name>
<keyword evidence="3" id="KW-1185">Reference proteome</keyword>
<dbReference type="EMBL" id="JAAARO010000009">
    <property type="protein sequence ID" value="KAF5742618.1"/>
    <property type="molecule type" value="Genomic_DNA"/>
</dbReference>
<evidence type="ECO:0000256" key="1">
    <source>
        <dbReference type="SAM" id="MobiDB-lite"/>
    </source>
</evidence>
<sequence length="88" mass="10163">MRKYEKLHKAIIDHDERQNCHAGKRWRAIVEEEGVHQARKVANLVEAMQKVLIMCRKKQQQQQHTQDMSAATASALNKQIDGKEKPSS</sequence>
<evidence type="ECO:0000313" key="2">
    <source>
        <dbReference type="EMBL" id="KAF5742618.1"/>
    </source>
</evidence>
<evidence type="ECO:0000313" key="3">
    <source>
        <dbReference type="Proteomes" id="UP000593562"/>
    </source>
</evidence>
<proteinExistence type="predicted"/>
<gene>
    <name evidence="2" type="ORF">HS088_TW09G00669</name>
</gene>
<comment type="caution">
    <text evidence="2">The sequence shown here is derived from an EMBL/GenBank/DDBJ whole genome shotgun (WGS) entry which is preliminary data.</text>
</comment>
<dbReference type="AlphaFoldDB" id="A0A7J7D8K3"/>
<feature type="region of interest" description="Disordered" evidence="1">
    <location>
        <begin position="60"/>
        <end position="88"/>
    </location>
</feature>
<accession>A0A7J7D8K3</accession>
<protein>
    <submittedName>
        <fullName evidence="2">Uncharacterized protein</fullName>
    </submittedName>
</protein>
<organism evidence="2 3">
    <name type="scientific">Tripterygium wilfordii</name>
    <name type="common">Thunder God vine</name>
    <dbReference type="NCBI Taxonomy" id="458696"/>
    <lineage>
        <taxon>Eukaryota</taxon>
        <taxon>Viridiplantae</taxon>
        <taxon>Streptophyta</taxon>
        <taxon>Embryophyta</taxon>
        <taxon>Tracheophyta</taxon>
        <taxon>Spermatophyta</taxon>
        <taxon>Magnoliopsida</taxon>
        <taxon>eudicotyledons</taxon>
        <taxon>Gunneridae</taxon>
        <taxon>Pentapetalae</taxon>
        <taxon>rosids</taxon>
        <taxon>fabids</taxon>
        <taxon>Celastrales</taxon>
        <taxon>Celastraceae</taxon>
        <taxon>Tripterygium</taxon>
    </lineage>
</organism>
<feature type="compositionally biased region" description="Polar residues" evidence="1">
    <location>
        <begin position="64"/>
        <end position="77"/>
    </location>
</feature>
<dbReference type="InParanoid" id="A0A7J7D8K3"/>
<dbReference type="Proteomes" id="UP000593562">
    <property type="component" value="Unassembled WGS sequence"/>
</dbReference>
<reference evidence="2 3" key="1">
    <citation type="journal article" date="2020" name="Nat. Commun.">
        <title>Genome of Tripterygium wilfordii and identification of cytochrome P450 involved in triptolide biosynthesis.</title>
        <authorList>
            <person name="Tu L."/>
            <person name="Su P."/>
            <person name="Zhang Z."/>
            <person name="Gao L."/>
            <person name="Wang J."/>
            <person name="Hu T."/>
            <person name="Zhou J."/>
            <person name="Zhang Y."/>
            <person name="Zhao Y."/>
            <person name="Liu Y."/>
            <person name="Song Y."/>
            <person name="Tong Y."/>
            <person name="Lu Y."/>
            <person name="Yang J."/>
            <person name="Xu C."/>
            <person name="Jia M."/>
            <person name="Peters R.J."/>
            <person name="Huang L."/>
            <person name="Gao W."/>
        </authorList>
    </citation>
    <scope>NUCLEOTIDE SEQUENCE [LARGE SCALE GENOMIC DNA]</scope>
    <source>
        <strain evidence="3">cv. XIE 37</strain>
        <tissue evidence="2">Leaf</tissue>
    </source>
</reference>